<evidence type="ECO:0000313" key="1">
    <source>
        <dbReference type="EMBL" id="AUX26889.1"/>
    </source>
</evidence>
<dbReference type="PANTHER" id="PTHR18964">
    <property type="entry name" value="ROK (REPRESSOR, ORF, KINASE) FAMILY"/>
    <property type="match status" value="1"/>
</dbReference>
<organism evidence="1 2">
    <name type="scientific">Sorangium cellulosum</name>
    <name type="common">Polyangium cellulosum</name>
    <dbReference type="NCBI Taxonomy" id="56"/>
    <lineage>
        <taxon>Bacteria</taxon>
        <taxon>Pseudomonadati</taxon>
        <taxon>Myxococcota</taxon>
        <taxon>Polyangia</taxon>
        <taxon>Polyangiales</taxon>
        <taxon>Polyangiaceae</taxon>
        <taxon>Sorangium</taxon>
    </lineage>
</organism>
<dbReference type="Gene3D" id="3.30.420.40">
    <property type="match status" value="2"/>
</dbReference>
<dbReference type="EMBL" id="CP012670">
    <property type="protein sequence ID" value="AUX26889.1"/>
    <property type="molecule type" value="Genomic_DNA"/>
</dbReference>
<reference evidence="1 2" key="1">
    <citation type="submission" date="2015-09" db="EMBL/GenBank/DDBJ databases">
        <title>Sorangium comparison.</title>
        <authorList>
            <person name="Zaburannyi N."/>
            <person name="Bunk B."/>
            <person name="Overmann J."/>
            <person name="Mueller R."/>
        </authorList>
    </citation>
    <scope>NUCLEOTIDE SEQUENCE [LARGE SCALE GENOMIC DNA]</scope>
    <source>
        <strain evidence="1 2">So ceGT47</strain>
    </source>
</reference>
<evidence type="ECO:0000313" key="2">
    <source>
        <dbReference type="Proteomes" id="UP000295781"/>
    </source>
</evidence>
<accession>A0A4P2QBC1</accession>
<dbReference type="SUPFAM" id="SSF53067">
    <property type="entry name" value="Actin-like ATPase domain"/>
    <property type="match status" value="1"/>
</dbReference>
<name>A0A4P2QBC1_SORCE</name>
<dbReference type="OrthoDB" id="9810372at2"/>
<sequence>MMIGIDIGATSCRAVVDGRPLAEASTPTPPRALGDVLRSFRPRGAAIEGVGIGFAASVGADGRVAAWSNRPAYVGLDVDTLARSIFDAPVVWLDDCAAAAVAEHGDEATTSTLYVGVGTGIGAGFVDRGRLLEGATRSAMALGHVRVPSAGDAPCTCGARGCVQAVASGRALASKGVELRLPPGKIAASAAQGDPQARSLLMSIVEPLAEAVALACKLLDPTRVVLGGGLSEAGPWLTAALGARVPVPVVGARHGRLSAALGALAHARAHVRRNA</sequence>
<evidence type="ECO:0008006" key="3">
    <source>
        <dbReference type="Google" id="ProtNLM"/>
    </source>
</evidence>
<dbReference type="RefSeq" id="WP_129354788.1">
    <property type="nucleotide sequence ID" value="NZ_CP012670.1"/>
</dbReference>
<dbReference type="InterPro" id="IPR043129">
    <property type="entry name" value="ATPase_NBD"/>
</dbReference>
<dbReference type="Pfam" id="PF00480">
    <property type="entry name" value="ROK"/>
    <property type="match status" value="1"/>
</dbReference>
<proteinExistence type="predicted"/>
<dbReference type="InterPro" id="IPR000600">
    <property type="entry name" value="ROK"/>
</dbReference>
<gene>
    <name evidence="1" type="ORF">SOCEGT47_074590</name>
</gene>
<dbReference type="PANTHER" id="PTHR18964:SF173">
    <property type="entry name" value="GLUCOKINASE"/>
    <property type="match status" value="1"/>
</dbReference>
<dbReference type="AlphaFoldDB" id="A0A4P2QBC1"/>
<dbReference type="Proteomes" id="UP000295781">
    <property type="component" value="Chromosome"/>
</dbReference>
<protein>
    <recommendedName>
        <fullName evidence="3">ROK family protein</fullName>
    </recommendedName>
</protein>